<protein>
    <submittedName>
        <fullName evidence="1">Uncharacterized protein</fullName>
    </submittedName>
</protein>
<organism evidence="1">
    <name type="scientific">Arundo donax</name>
    <name type="common">Giant reed</name>
    <name type="synonym">Donax arundinaceus</name>
    <dbReference type="NCBI Taxonomy" id="35708"/>
    <lineage>
        <taxon>Eukaryota</taxon>
        <taxon>Viridiplantae</taxon>
        <taxon>Streptophyta</taxon>
        <taxon>Embryophyta</taxon>
        <taxon>Tracheophyta</taxon>
        <taxon>Spermatophyta</taxon>
        <taxon>Magnoliopsida</taxon>
        <taxon>Liliopsida</taxon>
        <taxon>Poales</taxon>
        <taxon>Poaceae</taxon>
        <taxon>PACMAD clade</taxon>
        <taxon>Arundinoideae</taxon>
        <taxon>Arundineae</taxon>
        <taxon>Arundo</taxon>
    </lineage>
</organism>
<proteinExistence type="predicted"/>
<name>A0A0A9H608_ARUDO</name>
<reference evidence="1" key="2">
    <citation type="journal article" date="2015" name="Data Brief">
        <title>Shoot transcriptome of the giant reed, Arundo donax.</title>
        <authorList>
            <person name="Barrero R.A."/>
            <person name="Guerrero F.D."/>
            <person name="Moolhuijzen P."/>
            <person name="Goolsby J.A."/>
            <person name="Tidwell J."/>
            <person name="Bellgard S.E."/>
            <person name="Bellgard M.I."/>
        </authorList>
    </citation>
    <scope>NUCLEOTIDE SEQUENCE</scope>
    <source>
        <tissue evidence="1">Shoot tissue taken approximately 20 cm above the soil surface</tissue>
    </source>
</reference>
<evidence type="ECO:0000313" key="1">
    <source>
        <dbReference type="EMBL" id="JAE32600.1"/>
    </source>
</evidence>
<sequence>MPLQFRARIALSACTNRVQVSKITTRQAQLSHIHLFKIHQVPLLNRNKNISGNQGPKELKDVN</sequence>
<dbReference type="AlphaFoldDB" id="A0A0A9H608"/>
<accession>A0A0A9H608</accession>
<dbReference type="EMBL" id="GBRH01165296">
    <property type="protein sequence ID" value="JAE32600.1"/>
    <property type="molecule type" value="Transcribed_RNA"/>
</dbReference>
<reference evidence="1" key="1">
    <citation type="submission" date="2014-09" db="EMBL/GenBank/DDBJ databases">
        <authorList>
            <person name="Magalhaes I.L.F."/>
            <person name="Oliveira U."/>
            <person name="Santos F.R."/>
            <person name="Vidigal T.H.D.A."/>
            <person name="Brescovit A.D."/>
            <person name="Santos A.J."/>
        </authorList>
    </citation>
    <scope>NUCLEOTIDE SEQUENCE</scope>
    <source>
        <tissue evidence="1">Shoot tissue taken approximately 20 cm above the soil surface</tissue>
    </source>
</reference>